<keyword evidence="2" id="KW-1185">Reference proteome</keyword>
<dbReference type="AlphaFoldDB" id="A0AAV1GLM0"/>
<reference evidence="1" key="1">
    <citation type="submission" date="2023-08" db="EMBL/GenBank/DDBJ databases">
        <authorList>
            <person name="Alioto T."/>
            <person name="Alioto T."/>
            <person name="Gomez Garrido J."/>
        </authorList>
    </citation>
    <scope>NUCLEOTIDE SEQUENCE</scope>
</reference>
<accession>A0AAV1GLM0</accession>
<proteinExistence type="predicted"/>
<evidence type="ECO:0000313" key="1">
    <source>
        <dbReference type="EMBL" id="CAJ1074872.1"/>
    </source>
</evidence>
<evidence type="ECO:0000313" key="2">
    <source>
        <dbReference type="Proteomes" id="UP001178508"/>
    </source>
</evidence>
<protein>
    <submittedName>
        <fullName evidence="1">Uncharacterized protein</fullName>
    </submittedName>
</protein>
<dbReference type="EMBL" id="OY660878">
    <property type="protein sequence ID" value="CAJ1074872.1"/>
    <property type="molecule type" value="Genomic_DNA"/>
</dbReference>
<sequence length="115" mass="12768">MSRGAAAAAASVQVQVLKEKPPQVLLLVEEEEVQEVGEVLLTEESLFLSSLIGQFSVSDVCSLTFRSSSDLQPWELEVLMEVLMESSRNQKLDLLDQNQQQVFGGFSFKSFVRSV</sequence>
<name>A0AAV1GLM0_XYRNO</name>
<gene>
    <name evidence="1" type="ORF">XNOV1_A038873</name>
</gene>
<organism evidence="1 2">
    <name type="scientific">Xyrichtys novacula</name>
    <name type="common">Pearly razorfish</name>
    <name type="synonym">Hemipteronotus novacula</name>
    <dbReference type="NCBI Taxonomy" id="13765"/>
    <lineage>
        <taxon>Eukaryota</taxon>
        <taxon>Metazoa</taxon>
        <taxon>Chordata</taxon>
        <taxon>Craniata</taxon>
        <taxon>Vertebrata</taxon>
        <taxon>Euteleostomi</taxon>
        <taxon>Actinopterygii</taxon>
        <taxon>Neopterygii</taxon>
        <taxon>Teleostei</taxon>
        <taxon>Neoteleostei</taxon>
        <taxon>Acanthomorphata</taxon>
        <taxon>Eupercaria</taxon>
        <taxon>Labriformes</taxon>
        <taxon>Labridae</taxon>
        <taxon>Xyrichtys</taxon>
    </lineage>
</organism>
<dbReference type="Proteomes" id="UP001178508">
    <property type="component" value="Chromosome 15"/>
</dbReference>